<evidence type="ECO:0000256" key="8">
    <source>
        <dbReference type="SAM" id="MobiDB-lite"/>
    </source>
</evidence>
<evidence type="ECO:0000259" key="10">
    <source>
        <dbReference type="Pfam" id="PF02729"/>
    </source>
</evidence>
<evidence type="ECO:0000256" key="5">
    <source>
        <dbReference type="ARBA" id="ARBA00043884"/>
    </source>
</evidence>
<feature type="binding site" evidence="7">
    <location>
        <position position="158"/>
    </location>
    <ligand>
        <name>carbamoyl phosphate</name>
        <dbReference type="ChEBI" id="CHEBI:58228"/>
    </ligand>
</feature>
<dbReference type="GO" id="GO:0004070">
    <property type="term" value="F:aspartate carbamoyltransferase activity"/>
    <property type="evidence" value="ECO:0007669"/>
    <property type="project" value="UniProtKB-UniRule"/>
</dbReference>
<feature type="binding site" evidence="7">
    <location>
        <position position="276"/>
    </location>
    <ligand>
        <name>L-aspartate</name>
        <dbReference type="ChEBI" id="CHEBI:29991"/>
    </ligand>
</feature>
<feature type="binding site" evidence="7">
    <location>
        <position position="317"/>
    </location>
    <ligand>
        <name>carbamoyl phosphate</name>
        <dbReference type="ChEBI" id="CHEBI:58228"/>
    </ligand>
</feature>
<feature type="domain" description="Aspartate/ornithine carbamoyltransferase Asp/Orn-binding" evidence="9">
    <location>
        <begin position="208"/>
        <end position="354"/>
    </location>
</feature>
<dbReference type="SUPFAM" id="SSF53671">
    <property type="entry name" value="Aspartate/ornithine carbamoyltransferase"/>
    <property type="match status" value="1"/>
</dbReference>
<evidence type="ECO:0000256" key="3">
    <source>
        <dbReference type="ARBA" id="ARBA00022679"/>
    </source>
</evidence>
<evidence type="ECO:0000256" key="2">
    <source>
        <dbReference type="ARBA" id="ARBA00008896"/>
    </source>
</evidence>
<dbReference type="GO" id="GO:0044205">
    <property type="term" value="P:'de novo' UMP biosynthetic process"/>
    <property type="evidence" value="ECO:0007669"/>
    <property type="project" value="UniProtKB-UniRule"/>
</dbReference>
<dbReference type="GO" id="GO:0005829">
    <property type="term" value="C:cytosol"/>
    <property type="evidence" value="ECO:0007669"/>
    <property type="project" value="TreeGrafter"/>
</dbReference>
<proteinExistence type="inferred from homology"/>
<dbReference type="Pfam" id="PF02729">
    <property type="entry name" value="OTCace_N"/>
    <property type="match status" value="1"/>
</dbReference>
<feature type="compositionally biased region" description="Low complexity" evidence="8">
    <location>
        <begin position="1"/>
        <end position="22"/>
    </location>
</feature>
<sequence>MGANCRSARASSGRPSSSTAARHSCWNKTRPANSHSAWRPAMLKGHPQLTRNGELKHLLTVEGLPRAIVTHILDTAEQFVSVTDREVKKVPLLRGKSVFNLFFENSTRTRTTFEIAAKRLSADVLNLNINASSTSKGESLLDTINNLSAMHADMFVVRHAQSGAPYLIAQHCAPHVHVINAGDGRHAHPTQGLLDMYTIRHHKQDFTKLTVAIVGDILHSRVARSDIHALTTLGVPEVRAIGPRTLLPSGLEQMGVRVFHDMNEGLRGVDVIIMLRLQNERMGGALLPSAGEYFKRYGLTAERLALARPDAIVMHPGPMNRGVEIDSAVADGPQSVILEQVTFGIAVRMAVMSIVAANND</sequence>
<protein>
    <recommendedName>
        <fullName evidence="7">Aspartate carbamoyltransferase</fullName>
        <ecNumber evidence="7">2.1.3.2</ecNumber>
    </recommendedName>
    <alternativeName>
        <fullName evidence="7">Aspartate transcarbamylase</fullName>
        <shortName evidence="7">ATCase</shortName>
    </alternativeName>
</protein>
<dbReference type="STRING" id="445709.ABW99_13230"/>
<gene>
    <name evidence="7 11" type="primary">pyrB</name>
    <name evidence="11" type="ORF">ABW99_13230</name>
</gene>
<dbReference type="InterPro" id="IPR006130">
    <property type="entry name" value="Asp/Orn_carbamoylTrfase"/>
</dbReference>
<feature type="region of interest" description="Disordered" evidence="8">
    <location>
        <begin position="1"/>
        <end position="33"/>
    </location>
</feature>
<dbReference type="InterPro" id="IPR036901">
    <property type="entry name" value="Asp/Orn_carbamoylTrfase_sf"/>
</dbReference>
<evidence type="ECO:0000313" key="11">
    <source>
        <dbReference type="EMBL" id="AKJ69027.1"/>
    </source>
</evidence>
<evidence type="ECO:0000259" key="9">
    <source>
        <dbReference type="Pfam" id="PF00185"/>
    </source>
</evidence>
<dbReference type="PANTHER" id="PTHR45753">
    <property type="entry name" value="ORNITHINE CARBAMOYLTRANSFERASE, MITOCHONDRIAL"/>
    <property type="match status" value="1"/>
</dbReference>
<dbReference type="KEGG" id="ptx:ABW99_13230"/>
<evidence type="ECO:0000256" key="6">
    <source>
        <dbReference type="ARBA" id="ARBA00048859"/>
    </source>
</evidence>
<dbReference type="EMBL" id="CP011568">
    <property type="protein sequence ID" value="AKJ69027.1"/>
    <property type="molecule type" value="Genomic_DNA"/>
</dbReference>
<dbReference type="PANTHER" id="PTHR45753:SF6">
    <property type="entry name" value="ASPARTATE CARBAMOYLTRANSFERASE"/>
    <property type="match status" value="1"/>
</dbReference>
<comment type="similarity">
    <text evidence="2 7">Belongs to the aspartate/ornithine carbamoyltransferase superfamily. ATCase family.</text>
</comment>
<dbReference type="NCBIfam" id="NF002032">
    <property type="entry name" value="PRK00856.1"/>
    <property type="match status" value="1"/>
</dbReference>
<feature type="domain" description="Aspartate/ornithine carbamoyltransferase carbamoyl-P binding" evidence="10">
    <location>
        <begin position="56"/>
        <end position="200"/>
    </location>
</feature>
<dbReference type="GO" id="GO:0006207">
    <property type="term" value="P:'de novo' pyrimidine nucleobase biosynthetic process"/>
    <property type="evidence" value="ECO:0007669"/>
    <property type="project" value="InterPro"/>
</dbReference>
<reference evidence="12" key="1">
    <citation type="submission" date="2015-06" db="EMBL/GenBank/DDBJ databases">
        <authorList>
            <person name="Lim Y.L."/>
            <person name="Ee R."/>
            <person name="Yong D."/>
            <person name="How K.Y."/>
            <person name="Yin W.F."/>
            <person name="Chan K.G."/>
        </authorList>
    </citation>
    <scope>NUCLEOTIDE SEQUENCE [LARGE SCALE GENOMIC DNA]</scope>
    <source>
        <strain evidence="12">DSM 25325</strain>
    </source>
</reference>
<dbReference type="NCBIfam" id="TIGR00670">
    <property type="entry name" value="asp_carb_tr"/>
    <property type="match status" value="1"/>
</dbReference>
<dbReference type="PATRIC" id="fig|445709.3.peg.2803"/>
<dbReference type="InterPro" id="IPR002082">
    <property type="entry name" value="Asp_carbamoyltransf"/>
</dbReference>
<evidence type="ECO:0000256" key="7">
    <source>
        <dbReference type="HAMAP-Rule" id="MF_00001"/>
    </source>
</evidence>
<dbReference type="PRINTS" id="PR00100">
    <property type="entry name" value="AOTCASE"/>
</dbReference>
<accession>A0A0G3EUM0</accession>
<comment type="pathway">
    <text evidence="1 7">Pyrimidine metabolism; UMP biosynthesis via de novo pathway; (S)-dihydroorotate from bicarbonate: step 2/3.</text>
</comment>
<name>A0A0G3EUM0_9BURK</name>
<feature type="binding site" evidence="7">
    <location>
        <position position="191"/>
    </location>
    <ligand>
        <name>carbamoyl phosphate</name>
        <dbReference type="ChEBI" id="CHEBI:58228"/>
    </ligand>
</feature>
<comment type="subunit">
    <text evidence="7">Heterododecamer (2C3:3R2) of six catalytic PyrB chains organized as two trimers (C3), and six regulatory PyrI chains organized as three dimers (R2).</text>
</comment>
<dbReference type="HAMAP" id="MF_00001">
    <property type="entry name" value="Asp_carb_tr"/>
    <property type="match status" value="1"/>
</dbReference>
<keyword evidence="4 7" id="KW-0665">Pyrimidine biosynthesis</keyword>
<evidence type="ECO:0000256" key="1">
    <source>
        <dbReference type="ARBA" id="ARBA00004852"/>
    </source>
</evidence>
<comment type="function">
    <text evidence="5 7">Catalyzes the condensation of carbamoyl phosphate and aspartate to form carbamoyl aspartate and inorganic phosphate, the committed step in the de novo pyrimidine nucleotide biosynthesis pathway.</text>
</comment>
<dbReference type="PRINTS" id="PR00101">
    <property type="entry name" value="ATCASE"/>
</dbReference>
<dbReference type="Gene3D" id="3.40.50.1370">
    <property type="entry name" value="Aspartate/ornithine carbamoyltransferase"/>
    <property type="match status" value="2"/>
</dbReference>
<evidence type="ECO:0000313" key="12">
    <source>
        <dbReference type="Proteomes" id="UP000036700"/>
    </source>
</evidence>
<feature type="binding site" evidence="7">
    <location>
        <position position="136"/>
    </location>
    <ligand>
        <name>L-aspartate</name>
        <dbReference type="ChEBI" id="CHEBI:29991"/>
    </ligand>
</feature>
<dbReference type="GO" id="GO:0006520">
    <property type="term" value="P:amino acid metabolic process"/>
    <property type="evidence" value="ECO:0007669"/>
    <property type="project" value="InterPro"/>
</dbReference>
<comment type="catalytic activity">
    <reaction evidence="6 7">
        <text>carbamoyl phosphate + L-aspartate = N-carbamoyl-L-aspartate + phosphate + H(+)</text>
        <dbReference type="Rhea" id="RHEA:20013"/>
        <dbReference type="ChEBI" id="CHEBI:15378"/>
        <dbReference type="ChEBI" id="CHEBI:29991"/>
        <dbReference type="ChEBI" id="CHEBI:32814"/>
        <dbReference type="ChEBI" id="CHEBI:43474"/>
        <dbReference type="ChEBI" id="CHEBI:58228"/>
        <dbReference type="EC" id="2.1.3.2"/>
    </reaction>
</comment>
<feature type="binding site" evidence="7">
    <location>
        <position position="188"/>
    </location>
    <ligand>
        <name>carbamoyl phosphate</name>
        <dbReference type="ChEBI" id="CHEBI:58228"/>
    </ligand>
</feature>
<dbReference type="Pfam" id="PF00185">
    <property type="entry name" value="OTCace"/>
    <property type="match status" value="1"/>
</dbReference>
<dbReference type="FunFam" id="3.40.50.1370:FF:000007">
    <property type="entry name" value="Aspartate carbamoyltransferase"/>
    <property type="match status" value="1"/>
</dbReference>
<dbReference type="Proteomes" id="UP000036700">
    <property type="component" value="Chromosome"/>
</dbReference>
<feature type="binding site" evidence="7">
    <location>
        <position position="109"/>
    </location>
    <ligand>
        <name>carbamoyl phosphate</name>
        <dbReference type="ChEBI" id="CHEBI:58228"/>
    </ligand>
</feature>
<organism evidence="11 12">
    <name type="scientific">Pandoraea thiooxydans</name>
    <dbReference type="NCBI Taxonomy" id="445709"/>
    <lineage>
        <taxon>Bacteria</taxon>
        <taxon>Pseudomonadati</taxon>
        <taxon>Pseudomonadota</taxon>
        <taxon>Betaproteobacteria</taxon>
        <taxon>Burkholderiales</taxon>
        <taxon>Burkholderiaceae</taxon>
        <taxon>Pandoraea</taxon>
    </lineage>
</organism>
<dbReference type="InterPro" id="IPR006131">
    <property type="entry name" value="Asp_carbamoyltransf_Asp/Orn-bd"/>
</dbReference>
<feature type="binding site" evidence="7">
    <location>
        <position position="318"/>
    </location>
    <ligand>
        <name>carbamoyl phosphate</name>
        <dbReference type="ChEBI" id="CHEBI:58228"/>
    </ligand>
</feature>
<dbReference type="InterPro" id="IPR006132">
    <property type="entry name" value="Asp/Orn_carbamoyltranf_P-bd"/>
</dbReference>
<dbReference type="UniPathway" id="UPA00070">
    <property type="reaction ID" value="UER00116"/>
</dbReference>
<feature type="binding site" evidence="7">
    <location>
        <position position="108"/>
    </location>
    <ligand>
        <name>carbamoyl phosphate</name>
        <dbReference type="ChEBI" id="CHEBI:58228"/>
    </ligand>
</feature>
<keyword evidence="12" id="KW-1185">Reference proteome</keyword>
<feature type="binding site" evidence="7">
    <location>
        <position position="221"/>
    </location>
    <ligand>
        <name>L-aspartate</name>
        <dbReference type="ChEBI" id="CHEBI:29991"/>
    </ligand>
</feature>
<dbReference type="GO" id="GO:0016597">
    <property type="term" value="F:amino acid binding"/>
    <property type="evidence" value="ECO:0007669"/>
    <property type="project" value="InterPro"/>
</dbReference>
<keyword evidence="3 7" id="KW-0808">Transferase</keyword>
<dbReference type="PROSITE" id="PS00097">
    <property type="entry name" value="CARBAMOYLTRANSFERASE"/>
    <property type="match status" value="1"/>
</dbReference>
<evidence type="ECO:0000256" key="4">
    <source>
        <dbReference type="ARBA" id="ARBA00022975"/>
    </source>
</evidence>
<dbReference type="EC" id="2.1.3.2" evidence="7"/>
<dbReference type="AlphaFoldDB" id="A0A0G3EUM0"/>